<dbReference type="HOGENOM" id="CLU_3077191_0_0_6"/>
<dbReference type="EMBL" id="AAQH01000002">
    <property type="protein sequence ID" value="EAT13441.1"/>
    <property type="molecule type" value="Genomic_DNA"/>
</dbReference>
<keyword evidence="2" id="KW-1185">Reference proteome</keyword>
<dbReference type="Pfam" id="PF06945">
    <property type="entry name" value="DUF1289"/>
    <property type="match status" value="1"/>
</dbReference>
<proteinExistence type="predicted"/>
<accession>Q1N4I7</accession>
<comment type="caution">
    <text evidence="1">The sequence shown here is derived from an EMBL/GenBank/DDBJ whole genome shotgun (WGS) entry which is preliminary data.</text>
</comment>
<dbReference type="AlphaFoldDB" id="Q1N4I7"/>
<reference evidence="1 2" key="1">
    <citation type="submission" date="2006-03" db="EMBL/GenBank/DDBJ databases">
        <authorList>
            <person name="Pinhassi J."/>
            <person name="Pedros-Alio C."/>
            <person name="Ferriera S."/>
            <person name="Johnson J."/>
            <person name="Kravitz S."/>
            <person name="Halpern A."/>
            <person name="Remington K."/>
            <person name="Beeson K."/>
            <person name="Tran B."/>
            <person name="Rogers Y.-H."/>
            <person name="Friedman R."/>
            <person name="Venter J.C."/>
        </authorList>
    </citation>
    <scope>NUCLEOTIDE SEQUENCE [LARGE SCALE GENOMIC DNA]</scope>
    <source>
        <strain evidence="1 2">RED65</strain>
    </source>
</reference>
<name>Q1N4I7_9GAMM</name>
<evidence type="ECO:0000313" key="1">
    <source>
        <dbReference type="EMBL" id="EAT13441.1"/>
    </source>
</evidence>
<evidence type="ECO:0000313" key="2">
    <source>
        <dbReference type="Proteomes" id="UP000004263"/>
    </source>
</evidence>
<sequence length="52" mass="6133">MGCLRSRVERQKWNEMMPAEKMKVLDLCKLRKQKLEAIIAKKKAQQDSQLSD</sequence>
<organism evidence="1 2">
    <name type="scientific">Bermanella marisrubri</name>
    <dbReference type="NCBI Taxonomy" id="207949"/>
    <lineage>
        <taxon>Bacteria</taxon>
        <taxon>Pseudomonadati</taxon>
        <taxon>Pseudomonadota</taxon>
        <taxon>Gammaproteobacteria</taxon>
        <taxon>Oceanospirillales</taxon>
        <taxon>Oceanospirillaceae</taxon>
        <taxon>Bermanella</taxon>
    </lineage>
</organism>
<dbReference type="InterPro" id="IPR010710">
    <property type="entry name" value="DUF1289"/>
</dbReference>
<protein>
    <submittedName>
        <fullName evidence="1">Uncharacterized protein</fullName>
    </submittedName>
</protein>
<dbReference type="Proteomes" id="UP000004263">
    <property type="component" value="Unassembled WGS sequence"/>
</dbReference>
<gene>
    <name evidence="1" type="ORF">RED65_01735</name>
</gene>